<feature type="coiled-coil region" evidence="4">
    <location>
        <begin position="979"/>
        <end position="1006"/>
    </location>
</feature>
<keyword evidence="1 3" id="KW-0853">WD repeat</keyword>
<evidence type="ECO:0000256" key="2">
    <source>
        <dbReference type="ARBA" id="ARBA00022737"/>
    </source>
</evidence>
<keyword evidence="5" id="KW-0812">Transmembrane</keyword>
<evidence type="ECO:0000256" key="1">
    <source>
        <dbReference type="ARBA" id="ARBA00022574"/>
    </source>
</evidence>
<keyword evidence="4" id="KW-0175">Coiled coil</keyword>
<dbReference type="PROSITE" id="PS50294">
    <property type="entry name" value="WD_REPEATS_REGION"/>
    <property type="match status" value="1"/>
</dbReference>
<evidence type="ECO:0000256" key="3">
    <source>
        <dbReference type="PROSITE-ProRule" id="PRU00221"/>
    </source>
</evidence>
<feature type="coiled-coil region" evidence="4">
    <location>
        <begin position="888"/>
        <end position="936"/>
    </location>
</feature>
<dbReference type="Pfam" id="PF00400">
    <property type="entry name" value="WD40"/>
    <property type="match status" value="1"/>
</dbReference>
<organism evidence="6 7">
    <name type="scientific">Durusdinium trenchii</name>
    <dbReference type="NCBI Taxonomy" id="1381693"/>
    <lineage>
        <taxon>Eukaryota</taxon>
        <taxon>Sar</taxon>
        <taxon>Alveolata</taxon>
        <taxon>Dinophyceae</taxon>
        <taxon>Suessiales</taxon>
        <taxon>Symbiodiniaceae</taxon>
        <taxon>Durusdinium</taxon>
    </lineage>
</organism>
<dbReference type="SUPFAM" id="SSF50998">
    <property type="entry name" value="Quinoprotein alcohol dehydrogenase-like"/>
    <property type="match status" value="1"/>
</dbReference>
<dbReference type="SMART" id="SM00320">
    <property type="entry name" value="WD40"/>
    <property type="match status" value="2"/>
</dbReference>
<dbReference type="PANTHER" id="PTHR32215">
    <property type="entry name" value="CILIA- AND FLAGELLA-ASSOCIATED PROTEIN 57"/>
    <property type="match status" value="1"/>
</dbReference>
<dbReference type="SUPFAM" id="SSF50978">
    <property type="entry name" value="WD40 repeat-like"/>
    <property type="match status" value="1"/>
</dbReference>
<name>A0ABP0N3I1_9DINO</name>
<keyword evidence="5" id="KW-1133">Transmembrane helix</keyword>
<dbReference type="Gene3D" id="2.130.10.10">
    <property type="entry name" value="YVTN repeat-like/Quinoprotein amine dehydrogenase"/>
    <property type="match status" value="2"/>
</dbReference>
<feature type="repeat" description="WD" evidence="3">
    <location>
        <begin position="430"/>
        <end position="471"/>
    </location>
</feature>
<feature type="coiled-coil region" evidence="4">
    <location>
        <begin position="650"/>
        <end position="746"/>
    </location>
</feature>
<keyword evidence="2" id="KW-0677">Repeat</keyword>
<keyword evidence="6" id="KW-0969">Cilium</keyword>
<proteinExistence type="predicted"/>
<accession>A0ABP0N3I1</accession>
<dbReference type="InterPro" id="IPR019775">
    <property type="entry name" value="WD40_repeat_CS"/>
</dbReference>
<gene>
    <name evidence="6" type="ORF">SCF082_LOCUS31055</name>
</gene>
<dbReference type="InterPro" id="IPR052993">
    <property type="entry name" value="CFA-57"/>
</dbReference>
<evidence type="ECO:0000256" key="5">
    <source>
        <dbReference type="SAM" id="Phobius"/>
    </source>
</evidence>
<dbReference type="PROSITE" id="PS50082">
    <property type="entry name" value="WD_REPEATS_2"/>
    <property type="match status" value="1"/>
</dbReference>
<keyword evidence="5" id="KW-0472">Membrane</keyword>
<comment type="caution">
    <text evidence="6">The sequence shown here is derived from an EMBL/GenBank/DDBJ whole genome shotgun (WGS) entry which is preliminary data.</text>
</comment>
<evidence type="ECO:0000256" key="4">
    <source>
        <dbReference type="SAM" id="Coils"/>
    </source>
</evidence>
<feature type="transmembrane region" description="Helical" evidence="5">
    <location>
        <begin position="1216"/>
        <end position="1237"/>
    </location>
</feature>
<sequence length="1439" mass="162877">MPICGNNLNHTIWGIGEVNAPFLPQQEKSRKKKAVSASQRVASRHVFGSLCGSPLREAALFADSTGQQIAFPVGRQLAVRHAENNETSFLTTSEKIELITACCVSRDRAFLALAEKCTSEARISVYDLRSGNSAPMKCLKPLGTAAGRLLSLAFSAPVEGAMPRYLLASTSGAESALVLMNWEGEKTLCKCKLPGQVDRVSFPSQPESLQATASGPNMLRLMQIRQAKNEVSLRMMPAFSKLPEEKIVDHTWLEGNRLVVIQEAQVHIISAEELQVVRTIEAPFGDADLDEVMPLCIRAFTGGFLLGGSLGYVAVWETDDAEGESMRSVEEEYHLSTAAKVRPEADGVCTLDITVGEEQLLLGFGNADMGLVTMASLYNAEVKDLKLHSEIVMRSIHLVKFSFGGHLLAVCQGKVIHLFSVRTLTKATTFQGHSRDVTSISFDPEDRSLWSTGDDGKLIIWNLNTFEIEATRTEPASKWFAICSIAQDQATCSLHRNGKQLLQRFSQYDVEFETELHCPQVTTLSHFSGSNAFLAGTQKGSLQVYMSLHSGSQPKSYELPLHSLACNALCISVDGRSLVTAGEDGVLFILSVQGLASHDELAVLPLALHVTDMDKFSPEAQSILASKEEILKLEHRCEALMGECRGMKERERLEREASLHEEQCAAKVAQAQEKDQAEIKELQRRYAALEEACAAKERESQGLMKAMETRHNEATDQLSKLYQRKLSHESDRLLDLQIQKEKLQEQMLKDMPLCFGGCKGGLEMLSSNEKEECEEQLKQSAIAAKEEEKRLLVERDLEIKKHQDRICVVSQLPIQDDTSLWMKDTRQSLLEDLLAFVQHRFEVVREKRGEDHDQDVMRLKHAGWEALEQQKKVEEDLRREQETLLRGLEMQEKDREAVEEKQQEAASTLKGLREQAEELKRTLQSLQGERDDRAATLAEKERRIETYKSKERTLKRFKLLLDKKLGEVVESVQPKDSLIQKLNQDLSDLEAEFERQLTEQRALEEKIDQRRQHAGILTQESKSLKDQLAELDSHIYRFRSDVHTLVTQKDLKEWPKEIRRLYHTHVDEEVRVHQRLPMEDMARHFVREDEVEQINSEVHMPQNVNTYEDEHLQATEDMPDPFEVHENMDMSPNVQLPSNMQSAQNEHHTQYAFVAQYAKPLEYVLLMRHVGRRKKFDFNSRIKYVLLLLALLAPTLAGAQDTCVQQPAREEEDQVLWFWIISCLALQLFAMFGVFLLGRYFGGKSTEPVIKYDIGIQKNEPIVGQRLREQVRELRDELRISKFEANNSLEAAREARAAQALSQEEVFALSDLVLNAQSLVRALEREMDERAEKCSFNHEIYMSKKGICWHHRDCHIVEQLCEANKMVMKGCCYCVAGDDAADESGGEENATLVHELNELRVLKCSLVREVKALTTKLKEIEGKKEADGKGTSERSDKIL</sequence>
<dbReference type="InterPro" id="IPR036322">
    <property type="entry name" value="WD40_repeat_dom_sf"/>
</dbReference>
<reference evidence="6 7" key="1">
    <citation type="submission" date="2024-02" db="EMBL/GenBank/DDBJ databases">
        <authorList>
            <person name="Chen Y."/>
            <person name="Shah S."/>
            <person name="Dougan E. K."/>
            <person name="Thang M."/>
            <person name="Chan C."/>
        </authorList>
    </citation>
    <scope>NUCLEOTIDE SEQUENCE [LARGE SCALE GENOMIC DNA]</scope>
</reference>
<keyword evidence="6" id="KW-0966">Cell projection</keyword>
<keyword evidence="7" id="KW-1185">Reference proteome</keyword>
<dbReference type="InterPro" id="IPR001680">
    <property type="entry name" value="WD40_rpt"/>
</dbReference>
<dbReference type="InterPro" id="IPR011047">
    <property type="entry name" value="Quinoprotein_ADH-like_sf"/>
</dbReference>
<keyword evidence="6" id="KW-0282">Flagellum</keyword>
<evidence type="ECO:0000313" key="6">
    <source>
        <dbReference type="EMBL" id="CAK9058154.1"/>
    </source>
</evidence>
<dbReference type="EMBL" id="CAXAMM010026069">
    <property type="protein sequence ID" value="CAK9058154.1"/>
    <property type="molecule type" value="Genomic_DNA"/>
</dbReference>
<dbReference type="PANTHER" id="PTHR32215:SF0">
    <property type="entry name" value="CILIA- AND FLAGELLA-ASSOCIATED PROTEIN 57"/>
    <property type="match status" value="1"/>
</dbReference>
<protein>
    <submittedName>
        <fullName evidence="6">Cilia- and flagella-associated protein 57 (WD repeat-containing protein 65)</fullName>
    </submittedName>
</protein>
<dbReference type="PROSITE" id="PS00678">
    <property type="entry name" value="WD_REPEATS_1"/>
    <property type="match status" value="1"/>
</dbReference>
<dbReference type="Proteomes" id="UP001642464">
    <property type="component" value="Unassembled WGS sequence"/>
</dbReference>
<dbReference type="InterPro" id="IPR015943">
    <property type="entry name" value="WD40/YVTN_repeat-like_dom_sf"/>
</dbReference>
<evidence type="ECO:0000313" key="7">
    <source>
        <dbReference type="Proteomes" id="UP001642464"/>
    </source>
</evidence>